<sequence>MKSAAAQLGIEICSAVHLISSILQSMASQISPSIPSELLTYPEGPHTTIFVVGVATTTASCHQKPLRIRKSLIPLDIGSL</sequence>
<proteinExistence type="predicted"/>
<protein>
    <submittedName>
        <fullName evidence="2">Uncharacterized protein</fullName>
    </submittedName>
</protein>
<dbReference type="EMBL" id="BTGU01004926">
    <property type="protein sequence ID" value="GMN33960.1"/>
    <property type="molecule type" value="Genomic_DNA"/>
</dbReference>
<dbReference type="Gramene" id="FCD_00038001-RA">
    <property type="protein sequence ID" value="FCD_00038001-RA:cds"/>
    <property type="gene ID" value="FCD_00038001"/>
</dbReference>
<dbReference type="Gramene" id="FCD_00006266-RA">
    <property type="protein sequence ID" value="FCD_00006266-RA:cds"/>
    <property type="gene ID" value="FCD_00006266"/>
</dbReference>
<dbReference type="Proteomes" id="UP001187192">
    <property type="component" value="Unassembled WGS sequence"/>
</dbReference>
<organism evidence="2 3">
    <name type="scientific">Ficus carica</name>
    <name type="common">Common fig</name>
    <dbReference type="NCBI Taxonomy" id="3494"/>
    <lineage>
        <taxon>Eukaryota</taxon>
        <taxon>Viridiplantae</taxon>
        <taxon>Streptophyta</taxon>
        <taxon>Embryophyta</taxon>
        <taxon>Tracheophyta</taxon>
        <taxon>Spermatophyta</taxon>
        <taxon>Magnoliopsida</taxon>
        <taxon>eudicotyledons</taxon>
        <taxon>Gunneridae</taxon>
        <taxon>Pentapetalae</taxon>
        <taxon>rosids</taxon>
        <taxon>fabids</taxon>
        <taxon>Rosales</taxon>
        <taxon>Moraceae</taxon>
        <taxon>Ficeae</taxon>
        <taxon>Ficus</taxon>
    </lineage>
</organism>
<dbReference type="AlphaFoldDB" id="A0AA87ZBP1"/>
<evidence type="ECO:0000313" key="1">
    <source>
        <dbReference type="EMBL" id="GMN33960.1"/>
    </source>
</evidence>
<accession>A0AA87ZBP1</accession>
<keyword evidence="3" id="KW-1185">Reference proteome</keyword>
<gene>
    <name evidence="1" type="ORF">TIFTF001_046759</name>
    <name evidence="2" type="ORF">TIFTF001_046761</name>
</gene>
<dbReference type="EMBL" id="BTGU01004927">
    <property type="protein sequence ID" value="GMN33974.1"/>
    <property type="molecule type" value="Genomic_DNA"/>
</dbReference>
<comment type="caution">
    <text evidence="2">The sequence shown here is derived from an EMBL/GenBank/DDBJ whole genome shotgun (WGS) entry which is preliminary data.</text>
</comment>
<evidence type="ECO:0000313" key="2">
    <source>
        <dbReference type="EMBL" id="GMN33974.1"/>
    </source>
</evidence>
<name>A0AA87ZBP1_FICCA</name>
<evidence type="ECO:0000313" key="3">
    <source>
        <dbReference type="Proteomes" id="UP001187192"/>
    </source>
</evidence>
<reference evidence="2" key="1">
    <citation type="submission" date="2023-07" db="EMBL/GenBank/DDBJ databases">
        <title>draft genome sequence of fig (Ficus carica).</title>
        <authorList>
            <person name="Takahashi T."/>
            <person name="Nishimura K."/>
        </authorList>
    </citation>
    <scope>NUCLEOTIDE SEQUENCE</scope>
</reference>